<dbReference type="AlphaFoldDB" id="A0A2A2M5P4"/>
<name>A0A2A2M5P4_9BILA</name>
<evidence type="ECO:0000313" key="3">
    <source>
        <dbReference type="Proteomes" id="UP000218231"/>
    </source>
</evidence>
<feature type="compositionally biased region" description="Polar residues" evidence="1">
    <location>
        <begin position="23"/>
        <end position="33"/>
    </location>
</feature>
<evidence type="ECO:0000313" key="2">
    <source>
        <dbReference type="EMBL" id="PAV93713.1"/>
    </source>
</evidence>
<sequence length="79" mass="8378">MPLPSSSSILASIATPARRFSATKPSTPDSGTRWTVMFSSASPPPSPVRVRPVASTSVKLSDVMPGEEKYSPRSSTNWA</sequence>
<dbReference type="EMBL" id="LIAE01004643">
    <property type="protein sequence ID" value="PAV93713.1"/>
    <property type="molecule type" value="Genomic_DNA"/>
</dbReference>
<accession>A0A2A2M5P4</accession>
<proteinExistence type="predicted"/>
<comment type="caution">
    <text evidence="2">The sequence shown here is derived from an EMBL/GenBank/DDBJ whole genome shotgun (WGS) entry which is preliminary data.</text>
</comment>
<keyword evidence="3" id="KW-1185">Reference proteome</keyword>
<evidence type="ECO:0000256" key="1">
    <source>
        <dbReference type="SAM" id="MobiDB-lite"/>
    </source>
</evidence>
<feature type="region of interest" description="Disordered" evidence="1">
    <location>
        <begin position="14"/>
        <end position="79"/>
    </location>
</feature>
<reference evidence="2 3" key="1">
    <citation type="journal article" date="2017" name="Curr. Biol.">
        <title>Genome architecture and evolution of a unichromosomal asexual nematode.</title>
        <authorList>
            <person name="Fradin H."/>
            <person name="Zegar C."/>
            <person name="Gutwein M."/>
            <person name="Lucas J."/>
            <person name="Kovtun M."/>
            <person name="Corcoran D."/>
            <person name="Baugh L.R."/>
            <person name="Kiontke K."/>
            <person name="Gunsalus K."/>
            <person name="Fitch D.H."/>
            <person name="Piano F."/>
        </authorList>
    </citation>
    <scope>NUCLEOTIDE SEQUENCE [LARGE SCALE GENOMIC DNA]</scope>
    <source>
        <strain evidence="2">PF1309</strain>
    </source>
</reference>
<gene>
    <name evidence="2" type="ORF">WR25_04838</name>
</gene>
<dbReference type="Proteomes" id="UP000218231">
    <property type="component" value="Unassembled WGS sequence"/>
</dbReference>
<protein>
    <submittedName>
        <fullName evidence="2">Uncharacterized protein</fullName>
    </submittedName>
</protein>
<organism evidence="2 3">
    <name type="scientific">Diploscapter pachys</name>
    <dbReference type="NCBI Taxonomy" id="2018661"/>
    <lineage>
        <taxon>Eukaryota</taxon>
        <taxon>Metazoa</taxon>
        <taxon>Ecdysozoa</taxon>
        <taxon>Nematoda</taxon>
        <taxon>Chromadorea</taxon>
        <taxon>Rhabditida</taxon>
        <taxon>Rhabditina</taxon>
        <taxon>Rhabditomorpha</taxon>
        <taxon>Rhabditoidea</taxon>
        <taxon>Rhabditidae</taxon>
        <taxon>Diploscapter</taxon>
    </lineage>
</organism>